<organism evidence="3 4">
    <name type="scientific">Letharia lupina</name>
    <dbReference type="NCBI Taxonomy" id="560253"/>
    <lineage>
        <taxon>Eukaryota</taxon>
        <taxon>Fungi</taxon>
        <taxon>Dikarya</taxon>
        <taxon>Ascomycota</taxon>
        <taxon>Pezizomycotina</taxon>
        <taxon>Lecanoromycetes</taxon>
        <taxon>OSLEUM clade</taxon>
        <taxon>Lecanoromycetidae</taxon>
        <taxon>Lecanorales</taxon>
        <taxon>Lecanorineae</taxon>
        <taxon>Parmeliaceae</taxon>
        <taxon>Letharia</taxon>
    </lineage>
</organism>
<evidence type="ECO:0000256" key="1">
    <source>
        <dbReference type="PROSITE-ProRule" id="PRU01393"/>
    </source>
</evidence>
<reference evidence="3 4" key="1">
    <citation type="journal article" date="2020" name="Genomics">
        <title>Complete, high-quality genomes from long-read metagenomic sequencing of two wolf lichen thalli reveals enigmatic genome architecture.</title>
        <authorList>
            <person name="McKenzie S.K."/>
            <person name="Walston R.F."/>
            <person name="Allen J.L."/>
        </authorList>
    </citation>
    <scope>NUCLEOTIDE SEQUENCE [LARGE SCALE GENOMIC DNA]</scope>
    <source>
        <strain evidence="3">WasteWater1</strain>
    </source>
</reference>
<gene>
    <name evidence="3" type="ORF">HO133_007537</name>
</gene>
<dbReference type="InterPro" id="IPR038765">
    <property type="entry name" value="Papain-like_cys_pep_sf"/>
</dbReference>
<dbReference type="Gene3D" id="3.30.1490.420">
    <property type="entry name" value="Ubiquitin carboxyl-terminal hydrolase, domain 2"/>
    <property type="match status" value="1"/>
</dbReference>
<proteinExistence type="inferred from homology"/>
<dbReference type="PROSITE" id="PS52048">
    <property type="entry name" value="UCH_DOMAIN"/>
    <property type="match status" value="1"/>
</dbReference>
<comment type="similarity">
    <text evidence="1">Belongs to the peptidase C12 family.</text>
</comment>
<dbReference type="Proteomes" id="UP000593566">
    <property type="component" value="Unassembled WGS sequence"/>
</dbReference>
<dbReference type="RefSeq" id="XP_037157063.1">
    <property type="nucleotide sequence ID" value="XM_037298428.1"/>
</dbReference>
<dbReference type="Pfam" id="PF01088">
    <property type="entry name" value="Peptidase_C12"/>
    <property type="match status" value="1"/>
</dbReference>
<comment type="caution">
    <text evidence="1">Lacks conserved residue(s) required for the propagation of feature annotation.</text>
</comment>
<dbReference type="AlphaFoldDB" id="A0A8H6FIZ2"/>
<dbReference type="InterPro" id="IPR001578">
    <property type="entry name" value="Peptidase_C12_UCH"/>
</dbReference>
<protein>
    <recommendedName>
        <fullName evidence="2">UCH catalytic domain-containing protein</fullName>
    </recommendedName>
</protein>
<accession>A0A8H6FIZ2</accession>
<evidence type="ECO:0000313" key="4">
    <source>
        <dbReference type="Proteomes" id="UP000593566"/>
    </source>
</evidence>
<dbReference type="GeneID" id="59335936"/>
<evidence type="ECO:0000259" key="2">
    <source>
        <dbReference type="PROSITE" id="PS52048"/>
    </source>
</evidence>
<feature type="domain" description="UCH catalytic" evidence="2">
    <location>
        <begin position="1"/>
        <end position="102"/>
    </location>
</feature>
<dbReference type="SUPFAM" id="SSF54001">
    <property type="entry name" value="Cysteine proteinases"/>
    <property type="match status" value="1"/>
</dbReference>
<dbReference type="GO" id="GO:0004843">
    <property type="term" value="F:cysteine-type deubiquitinase activity"/>
    <property type="evidence" value="ECO:0007669"/>
    <property type="project" value="InterPro"/>
</dbReference>
<dbReference type="GO" id="GO:0006511">
    <property type="term" value="P:ubiquitin-dependent protein catabolic process"/>
    <property type="evidence" value="ECO:0007669"/>
    <property type="project" value="InterPro"/>
</dbReference>
<evidence type="ECO:0000313" key="3">
    <source>
        <dbReference type="EMBL" id="KAF6229421.1"/>
    </source>
</evidence>
<dbReference type="EMBL" id="JACCJB010000003">
    <property type="protein sequence ID" value="KAF6229421.1"/>
    <property type="molecule type" value="Genomic_DNA"/>
</dbReference>
<name>A0A8H6FIZ2_9LECA</name>
<comment type="caution">
    <text evidence="3">The sequence shown here is derived from an EMBL/GenBank/DDBJ whole genome shotgun (WGS) entry which is preliminary data.</text>
</comment>
<sequence length="144" mass="15713">MGKKAREDYVGPAYRTAALQGESDVPENAEDEVNIRYVCFVKSSKTGHLYELDGDRKGPVDHGILELGEVTIAFMVPNIQTSVVGTEHISVSSAQDAMIVTFLGFQVTPQNLDALTTSSAMDNIIPSTITGKLSEKQPYLWSFD</sequence>
<keyword evidence="4" id="KW-1185">Reference proteome</keyword>